<dbReference type="Gene3D" id="3.30.465.10">
    <property type="match status" value="1"/>
</dbReference>
<evidence type="ECO:0000313" key="8">
    <source>
        <dbReference type="Proteomes" id="UP001597314"/>
    </source>
</evidence>
<protein>
    <submittedName>
        <fullName evidence="7">Hemolysin family protein</fullName>
    </submittedName>
</protein>
<evidence type="ECO:0000256" key="1">
    <source>
        <dbReference type="ARBA" id="ARBA00006446"/>
    </source>
</evidence>
<dbReference type="InterPro" id="IPR016169">
    <property type="entry name" value="FAD-bd_PCMH_sub2"/>
</dbReference>
<evidence type="ECO:0000256" key="3">
    <source>
        <dbReference type="ARBA" id="ARBA00023122"/>
    </source>
</evidence>
<dbReference type="InterPro" id="IPR044751">
    <property type="entry name" value="Ion_transp-like_CBS"/>
</dbReference>
<keyword evidence="2" id="KW-0677">Repeat</keyword>
<feature type="domain" description="CBS" evidence="6">
    <location>
        <begin position="203"/>
        <end position="263"/>
    </location>
</feature>
<dbReference type="CDD" id="cd04590">
    <property type="entry name" value="CBS_pair_CorC_HlyC_assoc"/>
    <property type="match status" value="1"/>
</dbReference>
<gene>
    <name evidence="7" type="ORF">ACFSOX_17635</name>
</gene>
<evidence type="ECO:0000259" key="6">
    <source>
        <dbReference type="PROSITE" id="PS51371"/>
    </source>
</evidence>
<feature type="region of interest" description="Disordered" evidence="5">
    <location>
        <begin position="343"/>
        <end position="390"/>
    </location>
</feature>
<dbReference type="SUPFAM" id="SSF56176">
    <property type="entry name" value="FAD-binding/transporter-associated domain-like"/>
    <property type="match status" value="1"/>
</dbReference>
<dbReference type="PANTHER" id="PTHR22777:SF27">
    <property type="entry name" value="MAGNESIUM AND COBALT EFFLUX PROTEIN CORC"/>
    <property type="match status" value="1"/>
</dbReference>
<dbReference type="InterPro" id="IPR005170">
    <property type="entry name" value="Transptr-assoc_dom"/>
</dbReference>
<dbReference type="InterPro" id="IPR000644">
    <property type="entry name" value="CBS_dom"/>
</dbReference>
<comment type="caution">
    <text evidence="7">The sequence shown here is derived from an EMBL/GenBank/DDBJ whole genome shotgun (WGS) entry which is preliminary data.</text>
</comment>
<comment type="similarity">
    <text evidence="1">Belongs to the UPF0053 family. Hemolysin C subfamily.</text>
</comment>
<dbReference type="Pfam" id="PF00571">
    <property type="entry name" value="CBS"/>
    <property type="match status" value="2"/>
</dbReference>
<feature type="region of interest" description="Disordered" evidence="5">
    <location>
        <begin position="1"/>
        <end position="31"/>
    </location>
</feature>
<dbReference type="Proteomes" id="UP001597314">
    <property type="component" value="Unassembled WGS sequence"/>
</dbReference>
<evidence type="ECO:0000313" key="7">
    <source>
        <dbReference type="EMBL" id="MFD2183981.1"/>
    </source>
</evidence>
<dbReference type="Pfam" id="PF03471">
    <property type="entry name" value="CorC_HlyC"/>
    <property type="match status" value="1"/>
</dbReference>
<dbReference type="Gene3D" id="3.10.580.10">
    <property type="entry name" value="CBS-domain"/>
    <property type="match status" value="1"/>
</dbReference>
<dbReference type="EMBL" id="JBHUIW010000022">
    <property type="protein sequence ID" value="MFD2183981.1"/>
    <property type="molecule type" value="Genomic_DNA"/>
</dbReference>
<dbReference type="InterPro" id="IPR046342">
    <property type="entry name" value="CBS_dom_sf"/>
</dbReference>
<feature type="compositionally biased region" description="Basic and acidic residues" evidence="5">
    <location>
        <begin position="1"/>
        <end position="11"/>
    </location>
</feature>
<dbReference type="PANTHER" id="PTHR22777">
    <property type="entry name" value="HEMOLYSIN-RELATED"/>
    <property type="match status" value="1"/>
</dbReference>
<feature type="compositionally biased region" description="Basic residues" evidence="5">
    <location>
        <begin position="343"/>
        <end position="359"/>
    </location>
</feature>
<dbReference type="RefSeq" id="WP_378479127.1">
    <property type="nucleotide sequence ID" value="NZ_JBHUIW010000022.1"/>
</dbReference>
<organism evidence="7 8">
    <name type="scientific">Rhodoplanes azumiensis</name>
    <dbReference type="NCBI Taxonomy" id="1897628"/>
    <lineage>
        <taxon>Bacteria</taxon>
        <taxon>Pseudomonadati</taxon>
        <taxon>Pseudomonadota</taxon>
        <taxon>Alphaproteobacteria</taxon>
        <taxon>Hyphomicrobiales</taxon>
        <taxon>Nitrobacteraceae</taxon>
        <taxon>Rhodoplanes</taxon>
    </lineage>
</organism>
<reference evidence="8" key="1">
    <citation type="journal article" date="2019" name="Int. J. Syst. Evol. Microbiol.">
        <title>The Global Catalogue of Microorganisms (GCM) 10K type strain sequencing project: providing services to taxonomists for standard genome sequencing and annotation.</title>
        <authorList>
            <consortium name="The Broad Institute Genomics Platform"/>
            <consortium name="The Broad Institute Genome Sequencing Center for Infectious Disease"/>
            <person name="Wu L."/>
            <person name="Ma J."/>
        </authorList>
    </citation>
    <scope>NUCLEOTIDE SEQUENCE [LARGE SCALE GENOMIC DNA]</scope>
    <source>
        <strain evidence="8">CGMCC 1.6774</strain>
    </source>
</reference>
<evidence type="ECO:0000256" key="4">
    <source>
        <dbReference type="PROSITE-ProRule" id="PRU00703"/>
    </source>
</evidence>
<proteinExistence type="inferred from homology"/>
<evidence type="ECO:0000256" key="5">
    <source>
        <dbReference type="SAM" id="MobiDB-lite"/>
    </source>
</evidence>
<dbReference type="SUPFAM" id="SSF54631">
    <property type="entry name" value="CBS-domain pair"/>
    <property type="match status" value="1"/>
</dbReference>
<feature type="compositionally biased region" description="Low complexity" evidence="5">
    <location>
        <begin position="21"/>
        <end position="31"/>
    </location>
</feature>
<sequence>MPDEPPSRSEPNEPAGQSRGAAADPQAVAADDARGVAVPALRGEVLPREAGEGWVQRMLRALFGWKPGSVRSDIAVLLEGNAPADAESGFSAEERTMLKNILGLRERRSEDIMVPRADIVAVQRDISLGELVKVFEKAGHSRLVVYDDTLDDPVGMVHIRDLVAFMANRAATPPPTSKRKKRFPADLDLRAIDLAMPLSEAAIVRDILFVPPSMPALDLLAKMQATHVHLALVIDEYGGTDGVISIEDLVEQIVGDIEDEHDEHEARSVVRQPDGSFLADARAPLEDVTATVGAEFDVGDAAEEVDTIGGYLVTRVGRVPVRGEIVPGPEPFEIEVLDADPRRVKRVKITRSKQRRSREARRETSSEARAAPPDGAGPPGPEPRRGAASS</sequence>
<feature type="domain" description="CBS" evidence="6">
    <location>
        <begin position="113"/>
        <end position="172"/>
    </location>
</feature>
<dbReference type="PROSITE" id="PS51371">
    <property type="entry name" value="CBS"/>
    <property type="match status" value="2"/>
</dbReference>
<keyword evidence="8" id="KW-1185">Reference proteome</keyword>
<dbReference type="SMART" id="SM00116">
    <property type="entry name" value="CBS"/>
    <property type="match status" value="2"/>
</dbReference>
<evidence type="ECO:0000256" key="2">
    <source>
        <dbReference type="ARBA" id="ARBA00022737"/>
    </source>
</evidence>
<dbReference type="SMART" id="SM01091">
    <property type="entry name" value="CorC_HlyC"/>
    <property type="match status" value="1"/>
</dbReference>
<keyword evidence="3 4" id="KW-0129">CBS domain</keyword>
<name>A0ABW5APT6_9BRAD</name>
<accession>A0ABW5APT6</accession>
<dbReference type="InterPro" id="IPR036318">
    <property type="entry name" value="FAD-bd_PCMH-like_sf"/>
</dbReference>